<dbReference type="PANTHER" id="PTHR33573">
    <property type="entry name" value="CASP-LIKE PROTEIN 4A4"/>
    <property type="match status" value="1"/>
</dbReference>
<accession>A0A3B6EPQ1</accession>
<dbReference type="Gramene" id="TraesCAD_scaffold_012458_01G000300.1">
    <property type="protein sequence ID" value="TraesCAD_scaffold_012458_01G000300.1"/>
    <property type="gene ID" value="TraesCAD_scaffold_012458_01G000300"/>
</dbReference>
<evidence type="ECO:0000259" key="9">
    <source>
        <dbReference type="Pfam" id="PF04535"/>
    </source>
</evidence>
<feature type="transmembrane region" description="Helical" evidence="8">
    <location>
        <begin position="137"/>
        <end position="160"/>
    </location>
</feature>
<evidence type="ECO:0000313" key="11">
    <source>
        <dbReference type="Proteomes" id="UP000019116"/>
    </source>
</evidence>
<dbReference type="Gramene" id="TraesCS3A03G1121800.1">
    <property type="protein sequence ID" value="TraesCS3A03G1121800.1.CDS"/>
    <property type="gene ID" value="TraesCS3A03G1121800"/>
</dbReference>
<dbReference type="Gramene" id="TraesKAR3A01G0441910.1">
    <property type="protein sequence ID" value="cds.TraesKAR3A01G0441910.1"/>
    <property type="gene ID" value="TraesKAR3A01G0441910"/>
</dbReference>
<sequence length="167" mass="17315">MASSRRALPVATLALRVLALLLLAASIIIIATAELQDSVFEPQGIITFKDIYAYQYVLAVGVIGCAYNLVAALFVAINVAGRRKMIGGGEAGTVLLICADAVCAVLVATGGAAGLGITVEAQRQIGNFLDSGSKTFFIRVDISCGALLLASLCIVFIVMLSSFSLTK</sequence>
<comment type="similarity">
    <text evidence="2 8">Belongs to the Casparian strip membrane proteins (CASP) family.</text>
</comment>
<dbReference type="Gramene" id="TraesCS3A02G478400.1">
    <property type="protein sequence ID" value="TraesCS3A02G478400.1"/>
    <property type="gene ID" value="TraesCS3A02G478400"/>
</dbReference>
<reference evidence="10" key="2">
    <citation type="submission" date="2018-10" db="UniProtKB">
        <authorList>
            <consortium name="EnsemblPlants"/>
        </authorList>
    </citation>
    <scope>IDENTIFICATION</scope>
</reference>
<dbReference type="EnsemblPlants" id="TraesCS3A02G478400.1">
    <property type="protein sequence ID" value="TraesCS3A02G478400.1"/>
    <property type="gene ID" value="TraesCS3A02G478400"/>
</dbReference>
<evidence type="ECO:0000256" key="1">
    <source>
        <dbReference type="ARBA" id="ARBA00004651"/>
    </source>
</evidence>
<keyword evidence="5 8" id="KW-0812">Transmembrane</keyword>
<keyword evidence="4 8" id="KW-1003">Cell membrane</keyword>
<evidence type="ECO:0000256" key="4">
    <source>
        <dbReference type="ARBA" id="ARBA00022475"/>
    </source>
</evidence>
<feature type="domain" description="Casparian strip membrane protein" evidence="9">
    <location>
        <begin position="6"/>
        <end position="152"/>
    </location>
</feature>
<keyword evidence="11" id="KW-1185">Reference proteome</keyword>
<evidence type="ECO:0000256" key="2">
    <source>
        <dbReference type="ARBA" id="ARBA00007651"/>
    </source>
</evidence>
<keyword evidence="6 8" id="KW-1133">Transmembrane helix</keyword>
<evidence type="ECO:0000256" key="7">
    <source>
        <dbReference type="ARBA" id="ARBA00023136"/>
    </source>
</evidence>
<feature type="transmembrane region" description="Helical" evidence="8">
    <location>
        <begin position="7"/>
        <end position="33"/>
    </location>
</feature>
<dbReference type="AlphaFoldDB" id="A0A3B6EPQ1"/>
<dbReference type="OrthoDB" id="685197at2759"/>
<feature type="transmembrane region" description="Helical" evidence="8">
    <location>
        <begin position="53"/>
        <end position="81"/>
    </location>
</feature>
<protein>
    <recommendedName>
        <fullName evidence="8">CASP-like protein</fullName>
    </recommendedName>
</protein>
<dbReference type="SMR" id="A0A3B6EPQ1"/>
<dbReference type="GO" id="GO:0005886">
    <property type="term" value="C:plasma membrane"/>
    <property type="evidence" value="ECO:0007669"/>
    <property type="project" value="UniProtKB-SubCell"/>
</dbReference>
<feature type="transmembrane region" description="Helical" evidence="8">
    <location>
        <begin position="93"/>
        <end position="117"/>
    </location>
</feature>
<dbReference type="Gramene" id="TraesRN3A0101148300.1">
    <property type="protein sequence ID" value="TraesRN3A0101148300.1"/>
    <property type="gene ID" value="TraesRN3A0101148300"/>
</dbReference>
<dbReference type="Gramene" id="TraesROB_scaffold_014709_01G000200.1">
    <property type="protein sequence ID" value="TraesROB_scaffold_014709_01G000200.1"/>
    <property type="gene ID" value="TraesROB_scaffold_014709_01G000200"/>
</dbReference>
<name>A0A3B6EPQ1_WHEAT</name>
<evidence type="ECO:0000256" key="6">
    <source>
        <dbReference type="ARBA" id="ARBA00022989"/>
    </source>
</evidence>
<organism evidence="10">
    <name type="scientific">Triticum aestivum</name>
    <name type="common">Wheat</name>
    <dbReference type="NCBI Taxonomy" id="4565"/>
    <lineage>
        <taxon>Eukaryota</taxon>
        <taxon>Viridiplantae</taxon>
        <taxon>Streptophyta</taxon>
        <taxon>Embryophyta</taxon>
        <taxon>Tracheophyta</taxon>
        <taxon>Spermatophyta</taxon>
        <taxon>Magnoliopsida</taxon>
        <taxon>Liliopsida</taxon>
        <taxon>Poales</taxon>
        <taxon>Poaceae</taxon>
        <taxon>BOP clade</taxon>
        <taxon>Pooideae</taxon>
        <taxon>Triticodae</taxon>
        <taxon>Triticeae</taxon>
        <taxon>Triticinae</taxon>
        <taxon>Triticum</taxon>
    </lineage>
</organism>
<comment type="subcellular location">
    <subcellularLocation>
        <location evidence="1 8">Cell membrane</location>
        <topology evidence="1 8">Multi-pass membrane protein</topology>
    </subcellularLocation>
</comment>
<dbReference type="OMA" id="YGFPITV"/>
<evidence type="ECO:0000256" key="5">
    <source>
        <dbReference type="ARBA" id="ARBA00022692"/>
    </source>
</evidence>
<evidence type="ECO:0000313" key="10">
    <source>
        <dbReference type="EnsemblPlants" id="TraesCS3A02G478400.1"/>
    </source>
</evidence>
<comment type="subunit">
    <text evidence="3 8">Homodimer and heterodimers.</text>
</comment>
<dbReference type="Gramene" id="TraesPARA_EIv1.0_0877620.1">
    <property type="protein sequence ID" value="TraesPARA_EIv1.0_0877620.1.CDS"/>
    <property type="gene ID" value="TraesPARA_EIv1.0_0877620"/>
</dbReference>
<dbReference type="InterPro" id="IPR006702">
    <property type="entry name" value="CASP_dom"/>
</dbReference>
<dbReference type="Pfam" id="PF04535">
    <property type="entry name" value="CASP_dom"/>
    <property type="match status" value="1"/>
</dbReference>
<proteinExistence type="inferred from homology"/>
<keyword evidence="7 8" id="KW-0472">Membrane</keyword>
<evidence type="ECO:0000256" key="3">
    <source>
        <dbReference type="ARBA" id="ARBA00011489"/>
    </source>
</evidence>
<dbReference type="Proteomes" id="UP000019116">
    <property type="component" value="Chromosome 3A"/>
</dbReference>
<dbReference type="Gramene" id="TraesWEE_scaffold_040508_01G000200.1">
    <property type="protein sequence ID" value="TraesWEE_scaffold_040508_01G000200.1"/>
    <property type="gene ID" value="TraesWEE_scaffold_040508_01G000200"/>
</dbReference>
<evidence type="ECO:0000256" key="8">
    <source>
        <dbReference type="RuleBase" id="RU361233"/>
    </source>
</evidence>
<dbReference type="PANTHER" id="PTHR33573:SF63">
    <property type="entry name" value="CASP-LIKE PROTEIN"/>
    <property type="match status" value="1"/>
</dbReference>
<reference evidence="10" key="1">
    <citation type="submission" date="2018-08" db="EMBL/GenBank/DDBJ databases">
        <authorList>
            <person name="Rossello M."/>
        </authorList>
    </citation>
    <scope>NUCLEOTIDE SEQUENCE [LARGE SCALE GENOMIC DNA]</scope>
    <source>
        <strain evidence="10">cv. Chinese Spring</strain>
    </source>
</reference>